<gene>
    <name evidence="1" type="ORF">GALL_481140</name>
</gene>
<comment type="caution">
    <text evidence="1">The sequence shown here is derived from an EMBL/GenBank/DDBJ whole genome shotgun (WGS) entry which is preliminary data.</text>
</comment>
<proteinExistence type="predicted"/>
<protein>
    <submittedName>
        <fullName evidence="1">Uncharacterized protein</fullName>
    </submittedName>
</protein>
<dbReference type="AlphaFoldDB" id="A0A1J5PF74"/>
<dbReference type="EMBL" id="MLJW01004282">
    <property type="protein sequence ID" value="OIQ70273.1"/>
    <property type="molecule type" value="Genomic_DNA"/>
</dbReference>
<organism evidence="1">
    <name type="scientific">mine drainage metagenome</name>
    <dbReference type="NCBI Taxonomy" id="410659"/>
    <lineage>
        <taxon>unclassified sequences</taxon>
        <taxon>metagenomes</taxon>
        <taxon>ecological metagenomes</taxon>
    </lineage>
</organism>
<name>A0A1J5PF74_9ZZZZ</name>
<accession>A0A1J5PF74</accession>
<sequence>MQQRRLLADHQDRVEAANCLELDHVLAETVLAGINDFFELRDDGFGATVDDGVNADRLTPHPVEVEAHCGIHRRATFCAGTLDQKQVSRRIGAYHSGFGRETIHQLQQRLRRHVLQGNDGDAVAGLRARDRGIDPAGADRIAERRQAVAGGVANKHDPADPQGIFQNKYNVGFGHRPYGHKAHGALHPRVDRVAGLQNVAQHHLGHGGDRRVFEIELKAVAG</sequence>
<reference evidence="1" key="1">
    <citation type="submission" date="2016-10" db="EMBL/GenBank/DDBJ databases">
        <title>Sequence of Gallionella enrichment culture.</title>
        <authorList>
            <person name="Poehlein A."/>
            <person name="Muehling M."/>
            <person name="Daniel R."/>
        </authorList>
    </citation>
    <scope>NUCLEOTIDE SEQUENCE</scope>
</reference>
<evidence type="ECO:0000313" key="1">
    <source>
        <dbReference type="EMBL" id="OIQ70273.1"/>
    </source>
</evidence>